<dbReference type="PANTHER" id="PTHR33295:SF7">
    <property type="entry name" value="ATPASE"/>
    <property type="match status" value="1"/>
</dbReference>
<protein>
    <submittedName>
        <fullName evidence="3">AAA family ATPase</fullName>
    </submittedName>
</protein>
<dbReference type="SUPFAM" id="SSF52540">
    <property type="entry name" value="P-loop containing nucleoside triphosphate hydrolases"/>
    <property type="match status" value="1"/>
</dbReference>
<name>A0AAW6CRJ9_9FIRM</name>
<dbReference type="InterPro" id="IPR027417">
    <property type="entry name" value="P-loop_NTPase"/>
</dbReference>
<evidence type="ECO:0000313" key="3">
    <source>
        <dbReference type="EMBL" id="MDB7982111.1"/>
    </source>
</evidence>
<evidence type="ECO:0000259" key="1">
    <source>
        <dbReference type="Pfam" id="PF13173"/>
    </source>
</evidence>
<proteinExistence type="predicted"/>
<dbReference type="AlphaFoldDB" id="A0AAW6CRJ9"/>
<comment type="caution">
    <text evidence="3">The sequence shown here is derived from an EMBL/GenBank/DDBJ whole genome shotgun (WGS) entry which is preliminary data.</text>
</comment>
<dbReference type="Pfam" id="PF13173">
    <property type="entry name" value="AAA_14"/>
    <property type="match status" value="1"/>
</dbReference>
<organism evidence="3 4">
    <name type="scientific">Faecalicoccus pleomorphus</name>
    <dbReference type="NCBI Taxonomy" id="1323"/>
    <lineage>
        <taxon>Bacteria</taxon>
        <taxon>Bacillati</taxon>
        <taxon>Bacillota</taxon>
        <taxon>Erysipelotrichia</taxon>
        <taxon>Erysipelotrichales</taxon>
        <taxon>Erysipelotrichaceae</taxon>
        <taxon>Faecalicoccus</taxon>
    </lineage>
</organism>
<dbReference type="EMBL" id="JAQLXO010000004">
    <property type="protein sequence ID" value="MDB7982111.1"/>
    <property type="molecule type" value="Genomic_DNA"/>
</dbReference>
<evidence type="ECO:0000259" key="2">
    <source>
        <dbReference type="Pfam" id="PF13635"/>
    </source>
</evidence>
<feature type="domain" description="DUF4143" evidence="2">
    <location>
        <begin position="224"/>
        <end position="384"/>
    </location>
</feature>
<dbReference type="Pfam" id="PF13635">
    <property type="entry name" value="DUF4143"/>
    <property type="match status" value="1"/>
</dbReference>
<evidence type="ECO:0000313" key="4">
    <source>
        <dbReference type="Proteomes" id="UP001212981"/>
    </source>
</evidence>
<dbReference type="Proteomes" id="UP001212981">
    <property type="component" value="Unassembled WGS sequence"/>
</dbReference>
<dbReference type="PANTHER" id="PTHR33295">
    <property type="entry name" value="ATPASE"/>
    <property type="match status" value="1"/>
</dbReference>
<gene>
    <name evidence="3" type="ORF">PND82_04670</name>
</gene>
<dbReference type="InterPro" id="IPR041682">
    <property type="entry name" value="AAA_14"/>
</dbReference>
<dbReference type="RefSeq" id="WP_272001481.1">
    <property type="nucleotide sequence ID" value="NZ_JAQLXO010000004.1"/>
</dbReference>
<sequence length="447" mass="51699">MKRKIEQDLIQWKNKKNKKPLIIKGARQVGKTYSIREFARIEYAHLIEINFEKDLLFREIFQKTHNPKDLIPFFELSFPSIPLDHTTLFFMDEVQACPDALTTLKFMAEDFPCDIICSGSLLGVAIARTTSFPVGYVESIQMFPLSFQEFLDALQISSSLLDSVKKAITNQTPLSEILHEKMNELFNTYMLVGGMPAVVKEYIETKSFANTLNMQRRIVNDYLNDMIKYASANEALRIRECFSSIPLQLAKENQKFQYSLIHKGYNARHYDASLTWLEDSGLILKVHRLSNIQHPLKIQQELAVFKVFMSDSGLLLSQLDDETIRQILLGNLGIYKGAIYENIIAQTFALQNKTAYYYEPNQHSEIDFIIEYEGHITPIEIKAGKHTTSVSFKNFVKKYHPEIAFRLSQKNIGKDDDLNTYFYPLYALEFILDQEKKLFELPNTDSV</sequence>
<dbReference type="InterPro" id="IPR025420">
    <property type="entry name" value="DUF4143"/>
</dbReference>
<reference evidence="3" key="1">
    <citation type="submission" date="2023-01" db="EMBL/GenBank/DDBJ databases">
        <title>Human gut microbiome strain richness.</title>
        <authorList>
            <person name="Chen-Liaw A."/>
        </authorList>
    </citation>
    <scope>NUCLEOTIDE SEQUENCE</scope>
    <source>
        <strain evidence="3">D8_m1001271B151109d0_201107</strain>
    </source>
</reference>
<feature type="domain" description="AAA" evidence="1">
    <location>
        <begin position="18"/>
        <end position="151"/>
    </location>
</feature>
<accession>A0AAW6CRJ9</accession>